<feature type="compositionally biased region" description="Low complexity" evidence="1">
    <location>
        <begin position="472"/>
        <end position="484"/>
    </location>
</feature>
<feature type="non-terminal residue" evidence="2">
    <location>
        <position position="641"/>
    </location>
</feature>
<feature type="compositionally biased region" description="Low complexity" evidence="1">
    <location>
        <begin position="336"/>
        <end position="345"/>
    </location>
</feature>
<feature type="compositionally biased region" description="Polar residues" evidence="1">
    <location>
        <begin position="495"/>
        <end position="504"/>
    </location>
</feature>
<feature type="compositionally biased region" description="Low complexity" evidence="1">
    <location>
        <begin position="46"/>
        <end position="61"/>
    </location>
</feature>
<protein>
    <submittedName>
        <fullName evidence="2">Uncharacterized protein</fullName>
    </submittedName>
</protein>
<feature type="compositionally biased region" description="Basic and acidic residues" evidence="1">
    <location>
        <begin position="603"/>
        <end position="612"/>
    </location>
</feature>
<evidence type="ECO:0000256" key="1">
    <source>
        <dbReference type="SAM" id="MobiDB-lite"/>
    </source>
</evidence>
<reference evidence="2" key="1">
    <citation type="submission" date="2022-03" db="EMBL/GenBank/DDBJ databases">
        <title>Draft genome sequence of Aduncisulcus paluster, a free-living microaerophilic Fornicata.</title>
        <authorList>
            <person name="Yuyama I."/>
            <person name="Kume K."/>
            <person name="Tamura T."/>
            <person name="Inagaki Y."/>
            <person name="Hashimoto T."/>
        </authorList>
    </citation>
    <scope>NUCLEOTIDE SEQUENCE</scope>
    <source>
        <strain evidence="2">NY0171</strain>
    </source>
</reference>
<feature type="compositionally biased region" description="Basic and acidic residues" evidence="1">
    <location>
        <begin position="485"/>
        <end position="494"/>
    </location>
</feature>
<feature type="compositionally biased region" description="Polar residues" evidence="1">
    <location>
        <begin position="206"/>
        <end position="229"/>
    </location>
</feature>
<dbReference type="EMBL" id="BQXS01012444">
    <property type="protein sequence ID" value="GKT23117.1"/>
    <property type="molecule type" value="Genomic_DNA"/>
</dbReference>
<dbReference type="Proteomes" id="UP001057375">
    <property type="component" value="Unassembled WGS sequence"/>
</dbReference>
<feature type="region of interest" description="Disordered" evidence="1">
    <location>
        <begin position="35"/>
        <end position="90"/>
    </location>
</feature>
<keyword evidence="3" id="KW-1185">Reference proteome</keyword>
<feature type="region of interest" description="Disordered" evidence="1">
    <location>
        <begin position="576"/>
        <end position="641"/>
    </location>
</feature>
<gene>
    <name evidence="2" type="ORF">ADUPG1_012328</name>
</gene>
<organism evidence="2 3">
    <name type="scientific">Aduncisulcus paluster</name>
    <dbReference type="NCBI Taxonomy" id="2918883"/>
    <lineage>
        <taxon>Eukaryota</taxon>
        <taxon>Metamonada</taxon>
        <taxon>Carpediemonas-like organisms</taxon>
        <taxon>Aduncisulcus</taxon>
    </lineage>
</organism>
<feature type="region of interest" description="Disordered" evidence="1">
    <location>
        <begin position="206"/>
        <end position="345"/>
    </location>
</feature>
<feature type="compositionally biased region" description="Basic and acidic residues" evidence="1">
    <location>
        <begin position="369"/>
        <end position="400"/>
    </location>
</feature>
<accession>A0ABQ5K2U5</accession>
<proteinExistence type="predicted"/>
<sequence length="641" mass="69249">MSGKDEQSIKKIPKSEDEMKKLAGILEVASNINVSLPSPPLPPTPKSIITSKPVVSSSTTHTLHHLHTYSESETQPVPTAVTLSSPPSLLLSPPDKFGDIYDKKSIQALEELGNEEGIAHRRAQLKDLKKKKKMMEMAGTHILSDRQPYLPPSLLHPSPITSSSTALKADSEDGLILLSNPLAARSRRYQKGVSKSKSSGVILHSSSKYNAGSGGSNAKSATLSGYHQSKTSEDVDHESWGRLGQRVGIKEHSSSGVNNPSSGMTKSRSALEQGDWRSFSAITAGDMLPKMISPPIPTSSFRTQGPPPSDPSKAHSESVHSVSVDHHHASSHQHQQHLAQDLSLSHGDIMKERKWKRDIQDVKKFLEGVKKYGGNEKDGNEKEEGDGEKVGGDEKDERKSKTGTNKDAPRVQSGRVVDSTKQLRHSSSSHGKISHTKGKRTTDTSSKKGLPSKGENPESSSSLRRKKRVSRHQLTTQDHQLTTQDHQEEARDIDTSGTAGTPTPNDLAITPVPSFNGDDIHAPLMGVIDTPTPGTPTTQRGGIPDTPSPHSLNIAVGALNGQVESGHHVVLTGLSGMAEDDHGKDNEYEYYDYEDEGEGEVEGGGKEHKVEGGEEGGEEGEKEEAIENKRQATHNQRSSLV</sequence>
<feature type="region of interest" description="Disordered" evidence="1">
    <location>
        <begin position="369"/>
        <end position="549"/>
    </location>
</feature>
<feature type="compositionally biased region" description="Basic and acidic residues" evidence="1">
    <location>
        <begin position="312"/>
        <end position="328"/>
    </location>
</feature>
<feature type="compositionally biased region" description="Polar residues" evidence="1">
    <location>
        <begin position="254"/>
        <end position="270"/>
    </location>
</feature>
<evidence type="ECO:0000313" key="3">
    <source>
        <dbReference type="Proteomes" id="UP001057375"/>
    </source>
</evidence>
<evidence type="ECO:0000313" key="2">
    <source>
        <dbReference type="EMBL" id="GKT23117.1"/>
    </source>
</evidence>
<feature type="compositionally biased region" description="Acidic residues" evidence="1">
    <location>
        <begin position="613"/>
        <end position="622"/>
    </location>
</feature>
<feature type="compositionally biased region" description="Acidic residues" evidence="1">
    <location>
        <begin position="588"/>
        <end position="601"/>
    </location>
</feature>
<feature type="compositionally biased region" description="Basic and acidic residues" evidence="1">
    <location>
        <begin position="230"/>
        <end position="240"/>
    </location>
</feature>
<name>A0ABQ5K2U5_9EUKA</name>
<feature type="region of interest" description="Disordered" evidence="1">
    <location>
        <begin position="142"/>
        <end position="167"/>
    </location>
</feature>
<comment type="caution">
    <text evidence="2">The sequence shown here is derived from an EMBL/GenBank/DDBJ whole genome shotgun (WGS) entry which is preliminary data.</text>
</comment>
<feature type="compositionally biased region" description="Low complexity" evidence="1">
    <location>
        <begin position="152"/>
        <end position="164"/>
    </location>
</feature>